<sequence length="147" mass="15960">MHATQNAPTPNSSSEIAMSHSCFFAWKTPFHTHSPSLPQLLLPLRKLFGGIQPPAESQTPRYAAMILSSRTTLSNLSSLTLDPEFAAMPSKSTRRSKHADAPPAPGMPEPPPSTLKTDRQAKNRGSVSTSKTPRVLERRNRVPPPAA</sequence>
<protein>
    <submittedName>
        <fullName evidence="2">Uncharacterized protein</fullName>
    </submittedName>
</protein>
<feature type="compositionally biased region" description="Polar residues" evidence="1">
    <location>
        <begin position="123"/>
        <end position="132"/>
    </location>
</feature>
<proteinExistence type="predicted"/>
<gene>
    <name evidence="2" type="ORF">LTRI10_LOCUS19734</name>
</gene>
<dbReference type="EMBL" id="OZ034816">
    <property type="protein sequence ID" value="CAL1378132.1"/>
    <property type="molecule type" value="Genomic_DNA"/>
</dbReference>
<reference evidence="2 3" key="1">
    <citation type="submission" date="2024-04" db="EMBL/GenBank/DDBJ databases">
        <authorList>
            <person name="Fracassetti M."/>
        </authorList>
    </citation>
    <scope>NUCLEOTIDE SEQUENCE [LARGE SCALE GENOMIC DNA]</scope>
</reference>
<evidence type="ECO:0000256" key="1">
    <source>
        <dbReference type="SAM" id="MobiDB-lite"/>
    </source>
</evidence>
<accession>A0AAV2DX45</accession>
<dbReference type="AlphaFoldDB" id="A0AAV2DX45"/>
<keyword evidence="3" id="KW-1185">Reference proteome</keyword>
<organism evidence="2 3">
    <name type="scientific">Linum trigynum</name>
    <dbReference type="NCBI Taxonomy" id="586398"/>
    <lineage>
        <taxon>Eukaryota</taxon>
        <taxon>Viridiplantae</taxon>
        <taxon>Streptophyta</taxon>
        <taxon>Embryophyta</taxon>
        <taxon>Tracheophyta</taxon>
        <taxon>Spermatophyta</taxon>
        <taxon>Magnoliopsida</taxon>
        <taxon>eudicotyledons</taxon>
        <taxon>Gunneridae</taxon>
        <taxon>Pentapetalae</taxon>
        <taxon>rosids</taxon>
        <taxon>fabids</taxon>
        <taxon>Malpighiales</taxon>
        <taxon>Linaceae</taxon>
        <taxon>Linum</taxon>
    </lineage>
</organism>
<dbReference type="Proteomes" id="UP001497516">
    <property type="component" value="Chromosome 3"/>
</dbReference>
<evidence type="ECO:0000313" key="2">
    <source>
        <dbReference type="EMBL" id="CAL1378132.1"/>
    </source>
</evidence>
<name>A0AAV2DX45_9ROSI</name>
<feature type="compositionally biased region" description="Pro residues" evidence="1">
    <location>
        <begin position="102"/>
        <end position="113"/>
    </location>
</feature>
<evidence type="ECO:0000313" key="3">
    <source>
        <dbReference type="Proteomes" id="UP001497516"/>
    </source>
</evidence>
<feature type="region of interest" description="Disordered" evidence="1">
    <location>
        <begin position="85"/>
        <end position="147"/>
    </location>
</feature>